<keyword evidence="2" id="KW-0315">Glutamine amidotransferase</keyword>
<dbReference type="InterPro" id="IPR044992">
    <property type="entry name" value="ChyE-like"/>
</dbReference>
<dbReference type="SUPFAM" id="SSF52317">
    <property type="entry name" value="Class I glutamine amidotransferase-like"/>
    <property type="match status" value="1"/>
</dbReference>
<accession>A0A1G6GPH1</accession>
<evidence type="ECO:0000313" key="3">
    <source>
        <dbReference type="Proteomes" id="UP000199086"/>
    </source>
</evidence>
<dbReference type="Gene3D" id="3.40.50.880">
    <property type="match status" value="1"/>
</dbReference>
<dbReference type="PRINTS" id="PR00096">
    <property type="entry name" value="GATASE"/>
</dbReference>
<dbReference type="InterPro" id="IPR017926">
    <property type="entry name" value="GATASE"/>
</dbReference>
<dbReference type="EMBL" id="FMYF01000004">
    <property type="protein sequence ID" value="SDB83900.1"/>
    <property type="molecule type" value="Genomic_DNA"/>
</dbReference>
<dbReference type="InterPro" id="IPR029062">
    <property type="entry name" value="Class_I_gatase-like"/>
</dbReference>
<sequence length="239" mass="25526">MRQSVLALVHGVQPGAEADMLGHLTGAFARSGHDVGTASFTHPDHAPRLRLEDLRMLVVMGSLDSCTDDSLPWLDAESRFVCAAIGRGIPVLGICFGAQLLARLTGGRVVSDGAGERGMVEVCSEDPERVPAGRWYAHHRDHIVPPPGAEVLASSESCVQAFAYGPHLGVQFHPEASPATIDTWRTSFYGTNASLAADDPAWVEDRAALADHDRSLATRTALLVRGFVRSAQRRLSGAV</sequence>
<dbReference type="PANTHER" id="PTHR42695:SF5">
    <property type="entry name" value="GLUTAMINE AMIDOTRANSFERASE YLR126C-RELATED"/>
    <property type="match status" value="1"/>
</dbReference>
<dbReference type="CDD" id="cd01741">
    <property type="entry name" value="GATase1_1"/>
    <property type="match status" value="1"/>
</dbReference>
<proteinExistence type="predicted"/>
<protein>
    <submittedName>
        <fullName evidence="2">GMP synthase-Glutamine amidotransferase</fullName>
    </submittedName>
</protein>
<dbReference type="GO" id="GO:0016740">
    <property type="term" value="F:transferase activity"/>
    <property type="evidence" value="ECO:0007669"/>
    <property type="project" value="UniProtKB-KW"/>
</dbReference>
<dbReference type="Pfam" id="PF00117">
    <property type="entry name" value="GATase"/>
    <property type="match status" value="1"/>
</dbReference>
<name>A0A1G6GPH1_9ACTN</name>
<dbReference type="RefSeq" id="WP_175557386.1">
    <property type="nucleotide sequence ID" value="NZ_FMYF01000004.1"/>
</dbReference>
<evidence type="ECO:0000313" key="2">
    <source>
        <dbReference type="EMBL" id="SDB83900.1"/>
    </source>
</evidence>
<dbReference type="PANTHER" id="PTHR42695">
    <property type="entry name" value="GLUTAMINE AMIDOTRANSFERASE YLR126C-RELATED"/>
    <property type="match status" value="1"/>
</dbReference>
<gene>
    <name evidence="2" type="ORF">GA0111570_104206</name>
</gene>
<dbReference type="GO" id="GO:0005829">
    <property type="term" value="C:cytosol"/>
    <property type="evidence" value="ECO:0007669"/>
    <property type="project" value="TreeGrafter"/>
</dbReference>
<evidence type="ECO:0000259" key="1">
    <source>
        <dbReference type="Pfam" id="PF00117"/>
    </source>
</evidence>
<feature type="domain" description="Glutamine amidotransferase" evidence="1">
    <location>
        <begin position="56"/>
        <end position="181"/>
    </location>
</feature>
<keyword evidence="2" id="KW-0808">Transferase</keyword>
<dbReference type="STRING" id="1577474.GA0111570_104206"/>
<organism evidence="2 3">
    <name type="scientific">Raineyella antarctica</name>
    <dbReference type="NCBI Taxonomy" id="1577474"/>
    <lineage>
        <taxon>Bacteria</taxon>
        <taxon>Bacillati</taxon>
        <taxon>Actinomycetota</taxon>
        <taxon>Actinomycetes</taxon>
        <taxon>Propionibacteriales</taxon>
        <taxon>Propionibacteriaceae</taxon>
        <taxon>Raineyella</taxon>
    </lineage>
</organism>
<reference evidence="2 3" key="1">
    <citation type="submission" date="2016-06" db="EMBL/GenBank/DDBJ databases">
        <authorList>
            <person name="Olsen C.W."/>
            <person name="Carey S."/>
            <person name="Hinshaw L."/>
            <person name="Karasin A.I."/>
        </authorList>
    </citation>
    <scope>NUCLEOTIDE SEQUENCE [LARGE SCALE GENOMIC DNA]</scope>
    <source>
        <strain evidence="2 3">LZ-22</strain>
    </source>
</reference>
<dbReference type="PROSITE" id="PS51273">
    <property type="entry name" value="GATASE_TYPE_1"/>
    <property type="match status" value="1"/>
</dbReference>
<dbReference type="Proteomes" id="UP000199086">
    <property type="component" value="Unassembled WGS sequence"/>
</dbReference>
<keyword evidence="3" id="KW-1185">Reference proteome</keyword>
<dbReference type="AlphaFoldDB" id="A0A1G6GPH1"/>